<dbReference type="GO" id="GO:0005975">
    <property type="term" value="P:carbohydrate metabolic process"/>
    <property type="evidence" value="ECO:0007669"/>
    <property type="project" value="InterPro"/>
</dbReference>
<dbReference type="InterPro" id="IPR050226">
    <property type="entry name" value="NagZ_Beta-hexosaminidase"/>
</dbReference>
<dbReference type="GO" id="GO:0009254">
    <property type="term" value="P:peptidoglycan turnover"/>
    <property type="evidence" value="ECO:0007669"/>
    <property type="project" value="TreeGrafter"/>
</dbReference>
<gene>
    <name evidence="9" type="ORF">SAMN06297280_0160</name>
</gene>
<evidence type="ECO:0000259" key="8">
    <source>
        <dbReference type="Pfam" id="PF00933"/>
    </source>
</evidence>
<dbReference type="Proteomes" id="UP000219353">
    <property type="component" value="Unassembled WGS sequence"/>
</dbReference>
<dbReference type="PANTHER" id="PTHR30480">
    <property type="entry name" value="BETA-HEXOSAMINIDASE-RELATED"/>
    <property type="match status" value="1"/>
</dbReference>
<dbReference type="EMBL" id="OBEB01000011">
    <property type="protein sequence ID" value="SNY60779.1"/>
    <property type="molecule type" value="Genomic_DNA"/>
</dbReference>
<keyword evidence="4" id="KW-0378">Hydrolase</keyword>
<dbReference type="InterPro" id="IPR001764">
    <property type="entry name" value="Glyco_hydro_3_N"/>
</dbReference>
<feature type="compositionally biased region" description="Polar residues" evidence="6">
    <location>
        <begin position="27"/>
        <end position="36"/>
    </location>
</feature>
<keyword evidence="7" id="KW-0732">Signal</keyword>
<dbReference type="SUPFAM" id="SSF52279">
    <property type="entry name" value="Beta-D-glucan exohydrolase, C-terminal domain"/>
    <property type="match status" value="1"/>
</dbReference>
<dbReference type="InterPro" id="IPR036881">
    <property type="entry name" value="Glyco_hydro_3_C_sf"/>
</dbReference>
<sequence>MLDQKNCWYRLLSGCFMLSVFLSSGPAMSNQPQPGTERTHPEATGPEPRSEPRSEPSIRQMLGQKLMLDLRYYCQDATPAGKCRTPLTSLPPELAQLISQYDIGGVILFAENLQDSQQIITLNRQLQQAATRSDLKQPLFISIDQEGGRVARLPRQLATSFSGNMAIGATYPQHGNYFAEQAGTILADELLALGINVNFAPTVDVNVNPDNPVINVRAFAENPLVVAELGGAMTAAMQQRGVIAALKHFPGHGDTHVDSHLGLPRVEHSRQQIDQIDLLPFAEIINKQQPGMIMTAHIQYPALDSSTFTAKDGQQMIKPATLSRAILHDLLRQQLGYNGLIVTDALDMAGISHFFSPHDAVIATFAAGADIALMPVKLQSPAELADLAALLNALEQAVANDQLDSTELRASYQRIISLKQQYPLLPEGNAATQLAAAEKLLGSPAHRQVELALAQAAITRIPTADDAKNTSLPLLKDKQIVLIMPDSNKAAALSLALQQQSPQPLQIQSLSLLQDDLSDAGLLLAQADVVISGFITPMPSLAEIGGMDDVSALGPLAARYQRQQQDFLSLLRQVEQLQAPHVFISLRAPYDAAVYGQYADLSLASYAYNSEDSAIAAGDPGATYTALARVLLGQAAPAGSLPVTIKPVLPEQTAPVASNNPAKTR</sequence>
<name>A0A285JKF5_9GAMM</name>
<accession>A0A285JKF5</accession>
<dbReference type="Pfam" id="PF00933">
    <property type="entry name" value="Glyco_hydro_3"/>
    <property type="match status" value="1"/>
</dbReference>
<dbReference type="AlphaFoldDB" id="A0A285JKF5"/>
<protein>
    <recommendedName>
        <fullName evidence="3">beta-N-acetylhexosaminidase</fullName>
        <ecNumber evidence="3">3.2.1.52</ecNumber>
    </recommendedName>
</protein>
<feature type="domain" description="Glycoside hydrolase family 3 N-terminal" evidence="8">
    <location>
        <begin position="93"/>
        <end position="418"/>
    </location>
</feature>
<evidence type="ECO:0000256" key="3">
    <source>
        <dbReference type="ARBA" id="ARBA00012663"/>
    </source>
</evidence>
<keyword evidence="10" id="KW-1185">Reference proteome</keyword>
<feature type="signal peptide" evidence="7">
    <location>
        <begin position="1"/>
        <end position="29"/>
    </location>
</feature>
<dbReference type="InterPro" id="IPR019800">
    <property type="entry name" value="Glyco_hydro_3_AS"/>
</dbReference>
<keyword evidence="5" id="KW-0326">Glycosidase</keyword>
<comment type="catalytic activity">
    <reaction evidence="1">
        <text>Hydrolysis of terminal non-reducing N-acetyl-D-hexosamine residues in N-acetyl-beta-D-hexosaminides.</text>
        <dbReference type="EC" id="3.2.1.52"/>
    </reaction>
</comment>
<evidence type="ECO:0000313" key="9">
    <source>
        <dbReference type="EMBL" id="SNY60779.1"/>
    </source>
</evidence>
<proteinExistence type="inferred from homology"/>
<dbReference type="PROSITE" id="PS00775">
    <property type="entry name" value="GLYCOSYL_HYDROL_F3"/>
    <property type="match status" value="1"/>
</dbReference>
<dbReference type="EC" id="3.2.1.52" evidence="3"/>
<evidence type="ECO:0000256" key="1">
    <source>
        <dbReference type="ARBA" id="ARBA00001231"/>
    </source>
</evidence>
<dbReference type="PANTHER" id="PTHR30480:SF13">
    <property type="entry name" value="BETA-HEXOSAMINIDASE"/>
    <property type="match status" value="1"/>
</dbReference>
<feature type="region of interest" description="Disordered" evidence="6">
    <location>
        <begin position="27"/>
        <end position="57"/>
    </location>
</feature>
<dbReference type="SUPFAM" id="SSF51445">
    <property type="entry name" value="(Trans)glycosidases"/>
    <property type="match status" value="1"/>
</dbReference>
<dbReference type="InterPro" id="IPR036962">
    <property type="entry name" value="Glyco_hydro_3_N_sf"/>
</dbReference>
<dbReference type="GO" id="GO:0004563">
    <property type="term" value="F:beta-N-acetylhexosaminidase activity"/>
    <property type="evidence" value="ECO:0007669"/>
    <property type="project" value="UniProtKB-EC"/>
</dbReference>
<evidence type="ECO:0000256" key="6">
    <source>
        <dbReference type="SAM" id="MobiDB-lite"/>
    </source>
</evidence>
<evidence type="ECO:0000256" key="7">
    <source>
        <dbReference type="SAM" id="SignalP"/>
    </source>
</evidence>
<comment type="similarity">
    <text evidence="2">Belongs to the glycosyl hydrolase 3 family.</text>
</comment>
<reference evidence="10" key="1">
    <citation type="submission" date="2017-09" db="EMBL/GenBank/DDBJ databases">
        <authorList>
            <person name="Varghese N."/>
            <person name="Submissions S."/>
        </authorList>
    </citation>
    <scope>NUCLEOTIDE SEQUENCE [LARGE SCALE GENOMIC DNA]</scope>
    <source>
        <strain evidence="10">CGMCC 1.12461</strain>
    </source>
</reference>
<evidence type="ECO:0000256" key="2">
    <source>
        <dbReference type="ARBA" id="ARBA00005336"/>
    </source>
</evidence>
<dbReference type="InterPro" id="IPR017853">
    <property type="entry name" value="GH"/>
</dbReference>
<evidence type="ECO:0000313" key="10">
    <source>
        <dbReference type="Proteomes" id="UP000219353"/>
    </source>
</evidence>
<feature type="chain" id="PRO_5012877043" description="beta-N-acetylhexosaminidase" evidence="7">
    <location>
        <begin position="30"/>
        <end position="665"/>
    </location>
</feature>
<organism evidence="9 10">
    <name type="scientific">Arsukibacterium tuosuense</name>
    <dbReference type="NCBI Taxonomy" id="1323745"/>
    <lineage>
        <taxon>Bacteria</taxon>
        <taxon>Pseudomonadati</taxon>
        <taxon>Pseudomonadota</taxon>
        <taxon>Gammaproteobacteria</taxon>
        <taxon>Chromatiales</taxon>
        <taxon>Chromatiaceae</taxon>
        <taxon>Arsukibacterium</taxon>
    </lineage>
</organism>
<dbReference type="Gene3D" id="3.40.50.1700">
    <property type="entry name" value="Glycoside hydrolase family 3 C-terminal domain"/>
    <property type="match status" value="1"/>
</dbReference>
<evidence type="ECO:0000256" key="5">
    <source>
        <dbReference type="ARBA" id="ARBA00023295"/>
    </source>
</evidence>
<dbReference type="Gene3D" id="3.20.20.300">
    <property type="entry name" value="Glycoside hydrolase, family 3, N-terminal domain"/>
    <property type="match status" value="1"/>
</dbReference>
<evidence type="ECO:0000256" key="4">
    <source>
        <dbReference type="ARBA" id="ARBA00022801"/>
    </source>
</evidence>